<reference evidence="2 3" key="1">
    <citation type="submission" date="2019-09" db="EMBL/GenBank/DDBJ databases">
        <title>A chromosome-level genome assembly of the Chinese tupelo Nyssa sinensis.</title>
        <authorList>
            <person name="Yang X."/>
            <person name="Kang M."/>
            <person name="Yang Y."/>
            <person name="Xiong H."/>
            <person name="Wang M."/>
            <person name="Zhang Z."/>
            <person name="Wang Z."/>
            <person name="Wu H."/>
            <person name="Ma T."/>
            <person name="Liu J."/>
            <person name="Xi Z."/>
        </authorList>
    </citation>
    <scope>NUCLEOTIDE SEQUENCE [LARGE SCALE GENOMIC DNA]</scope>
    <source>
        <strain evidence="2">J267</strain>
        <tissue evidence="2">Leaf</tissue>
    </source>
</reference>
<organism evidence="2 3">
    <name type="scientific">Nyssa sinensis</name>
    <dbReference type="NCBI Taxonomy" id="561372"/>
    <lineage>
        <taxon>Eukaryota</taxon>
        <taxon>Viridiplantae</taxon>
        <taxon>Streptophyta</taxon>
        <taxon>Embryophyta</taxon>
        <taxon>Tracheophyta</taxon>
        <taxon>Spermatophyta</taxon>
        <taxon>Magnoliopsida</taxon>
        <taxon>eudicotyledons</taxon>
        <taxon>Gunneridae</taxon>
        <taxon>Pentapetalae</taxon>
        <taxon>asterids</taxon>
        <taxon>Cornales</taxon>
        <taxon>Nyssaceae</taxon>
        <taxon>Nyssa</taxon>
    </lineage>
</organism>
<evidence type="ECO:0000256" key="1">
    <source>
        <dbReference type="SAM" id="MobiDB-lite"/>
    </source>
</evidence>
<dbReference type="Proteomes" id="UP000325577">
    <property type="component" value="Linkage Group LG1"/>
</dbReference>
<evidence type="ECO:0000313" key="3">
    <source>
        <dbReference type="Proteomes" id="UP000325577"/>
    </source>
</evidence>
<sequence>MTVKQPANDLRYQDNSDSDLRKSKEFLSLDDDKIAEKKFSEREADRILNGKLKVFMELETDQESIGSSEDTESPRSVAKVGQWTPKKIARCYLLRPSVARRLSRQSTESTKERSRSMRFSRKDVQSR</sequence>
<name>A0A5J5BY24_9ASTE</name>
<dbReference type="EMBL" id="CM018032">
    <property type="protein sequence ID" value="KAA8547995.1"/>
    <property type="molecule type" value="Genomic_DNA"/>
</dbReference>
<gene>
    <name evidence="2" type="ORF">F0562_004424</name>
</gene>
<accession>A0A5J5BY24</accession>
<feature type="compositionally biased region" description="Basic and acidic residues" evidence="1">
    <location>
        <begin position="109"/>
        <end position="127"/>
    </location>
</feature>
<proteinExistence type="predicted"/>
<protein>
    <submittedName>
        <fullName evidence="2">Uncharacterized protein</fullName>
    </submittedName>
</protein>
<feature type="region of interest" description="Disordered" evidence="1">
    <location>
        <begin position="61"/>
        <end position="80"/>
    </location>
</feature>
<feature type="region of interest" description="Disordered" evidence="1">
    <location>
        <begin position="100"/>
        <end position="127"/>
    </location>
</feature>
<keyword evidence="3" id="KW-1185">Reference proteome</keyword>
<evidence type="ECO:0000313" key="2">
    <source>
        <dbReference type="EMBL" id="KAA8547995.1"/>
    </source>
</evidence>
<dbReference type="AlphaFoldDB" id="A0A5J5BY24"/>